<reference evidence="1 2" key="1">
    <citation type="submission" date="2023-07" db="EMBL/GenBank/DDBJ databases">
        <title>Comparative genomics of wheat-associated soil bacteria to identify genetic determinants of phenazine resistance.</title>
        <authorList>
            <person name="Mouncey N."/>
        </authorList>
    </citation>
    <scope>NUCLEOTIDE SEQUENCE [LARGE SCALE GENOMIC DNA]</scope>
    <source>
        <strain evidence="1 2">W4I11</strain>
    </source>
</reference>
<evidence type="ECO:0000313" key="1">
    <source>
        <dbReference type="EMBL" id="MDQ0998062.1"/>
    </source>
</evidence>
<comment type="caution">
    <text evidence="1">The sequence shown here is derived from an EMBL/GenBank/DDBJ whole genome shotgun (WGS) entry which is preliminary data.</text>
</comment>
<organism evidence="1 2">
    <name type="scientific">Phyllobacterium ifriqiyense</name>
    <dbReference type="NCBI Taxonomy" id="314238"/>
    <lineage>
        <taxon>Bacteria</taxon>
        <taxon>Pseudomonadati</taxon>
        <taxon>Pseudomonadota</taxon>
        <taxon>Alphaproteobacteria</taxon>
        <taxon>Hyphomicrobiales</taxon>
        <taxon>Phyllobacteriaceae</taxon>
        <taxon>Phyllobacterium</taxon>
    </lineage>
</organism>
<keyword evidence="2" id="KW-1185">Reference proteome</keyword>
<dbReference type="Gene3D" id="6.10.250.730">
    <property type="match status" value="1"/>
</dbReference>
<accession>A0ABU0SBE9</accession>
<evidence type="ECO:0000313" key="2">
    <source>
        <dbReference type="Proteomes" id="UP001237780"/>
    </source>
</evidence>
<evidence type="ECO:0008006" key="3">
    <source>
        <dbReference type="Google" id="ProtNLM"/>
    </source>
</evidence>
<dbReference type="EMBL" id="JAUSZT010000003">
    <property type="protein sequence ID" value="MDQ0998062.1"/>
    <property type="molecule type" value="Genomic_DNA"/>
</dbReference>
<dbReference type="Pfam" id="PF06169">
    <property type="entry name" value="DUF982"/>
    <property type="match status" value="1"/>
</dbReference>
<dbReference type="Proteomes" id="UP001237780">
    <property type="component" value="Unassembled WGS sequence"/>
</dbReference>
<proteinExistence type="predicted"/>
<gene>
    <name evidence="1" type="ORF">QFZ34_003244</name>
</gene>
<name>A0ABU0SBE9_9HYPH</name>
<sequence>MEDKPFKEVTVMTRQIGKMKVITSIKQAAEFIVNEWPGTDTERLDIAKHALLECYDGKLSPGVARMAFIEAAKEADIYVEAVGRPPSTGKLEKWRKGKMRRRA</sequence>
<dbReference type="InterPro" id="IPR010385">
    <property type="entry name" value="DUF982"/>
</dbReference>
<protein>
    <recommendedName>
        <fullName evidence="3">DUF982 domain-containing protein</fullName>
    </recommendedName>
</protein>